<dbReference type="SUPFAM" id="SSF48371">
    <property type="entry name" value="ARM repeat"/>
    <property type="match status" value="1"/>
</dbReference>
<comment type="caution">
    <text evidence="1">The sequence shown here is derived from an EMBL/GenBank/DDBJ whole genome shotgun (WGS) entry which is preliminary data.</text>
</comment>
<dbReference type="InterPro" id="IPR016024">
    <property type="entry name" value="ARM-type_fold"/>
</dbReference>
<dbReference type="AlphaFoldDB" id="X0YQY1"/>
<gene>
    <name evidence="1" type="ORF">S01H1_75650</name>
</gene>
<dbReference type="InterPro" id="IPR011989">
    <property type="entry name" value="ARM-like"/>
</dbReference>
<dbReference type="Gene3D" id="1.25.10.10">
    <property type="entry name" value="Leucine-rich Repeat Variant"/>
    <property type="match status" value="1"/>
</dbReference>
<protein>
    <recommendedName>
        <fullName evidence="2">HEAT repeat domain-containing protein</fullName>
    </recommendedName>
</protein>
<sequence>MEKFLSPETIYAGVISKEISKNFAADQLISLIEGSNNSETRSESISILNKLRVSESKIFKLIENSLLSDESPTVRFSAVNLIGCQFLKEGIDTLIWVVQHDKSPLVIKAIFDLNLNLANTHLKSLKKELHNYLEKIALAV</sequence>
<evidence type="ECO:0008006" key="2">
    <source>
        <dbReference type="Google" id="ProtNLM"/>
    </source>
</evidence>
<feature type="non-terminal residue" evidence="1">
    <location>
        <position position="140"/>
    </location>
</feature>
<accession>X0YQY1</accession>
<proteinExistence type="predicted"/>
<name>X0YQY1_9ZZZZ</name>
<dbReference type="EMBL" id="BARS01050710">
    <property type="protein sequence ID" value="GAG50828.1"/>
    <property type="molecule type" value="Genomic_DNA"/>
</dbReference>
<organism evidence="1">
    <name type="scientific">marine sediment metagenome</name>
    <dbReference type="NCBI Taxonomy" id="412755"/>
    <lineage>
        <taxon>unclassified sequences</taxon>
        <taxon>metagenomes</taxon>
        <taxon>ecological metagenomes</taxon>
    </lineage>
</organism>
<evidence type="ECO:0000313" key="1">
    <source>
        <dbReference type="EMBL" id="GAG50828.1"/>
    </source>
</evidence>
<reference evidence="1" key="1">
    <citation type="journal article" date="2014" name="Front. Microbiol.">
        <title>High frequency of phylogenetically diverse reductive dehalogenase-homologous genes in deep subseafloor sedimentary metagenomes.</title>
        <authorList>
            <person name="Kawai M."/>
            <person name="Futagami T."/>
            <person name="Toyoda A."/>
            <person name="Takaki Y."/>
            <person name="Nishi S."/>
            <person name="Hori S."/>
            <person name="Arai W."/>
            <person name="Tsubouchi T."/>
            <person name="Morono Y."/>
            <person name="Uchiyama I."/>
            <person name="Ito T."/>
            <person name="Fujiyama A."/>
            <person name="Inagaki F."/>
            <person name="Takami H."/>
        </authorList>
    </citation>
    <scope>NUCLEOTIDE SEQUENCE</scope>
    <source>
        <strain evidence="1">Expedition CK06-06</strain>
    </source>
</reference>